<evidence type="ECO:0000313" key="3">
    <source>
        <dbReference type="EMBL" id="TVX93055.1"/>
    </source>
</evidence>
<dbReference type="EMBL" id="VNJK01000001">
    <property type="protein sequence ID" value="TVX93055.1"/>
    <property type="molecule type" value="Genomic_DNA"/>
</dbReference>
<dbReference type="Proteomes" id="UP000318102">
    <property type="component" value="Unassembled WGS sequence"/>
</dbReference>
<dbReference type="PIRSF" id="PIRSF020481">
    <property type="entry name" value="BAP"/>
    <property type="match status" value="1"/>
</dbReference>
<comment type="caution">
    <text evidence="3">The sequence shown here is derived from an EMBL/GenBank/DDBJ whole genome shotgun (WGS) entry which is preliminary data.</text>
</comment>
<dbReference type="AlphaFoldDB" id="A0A559IZJ9"/>
<organism evidence="3 4">
    <name type="scientific">Paenibacillus agilis</name>
    <dbReference type="NCBI Taxonomy" id="3020863"/>
    <lineage>
        <taxon>Bacteria</taxon>
        <taxon>Bacillati</taxon>
        <taxon>Bacillota</taxon>
        <taxon>Bacilli</taxon>
        <taxon>Bacillales</taxon>
        <taxon>Paenibacillaceae</taxon>
        <taxon>Paenibacillus</taxon>
    </lineage>
</organism>
<protein>
    <submittedName>
        <fullName evidence="3">Baseplate J/gp47 family protein</fullName>
    </submittedName>
</protein>
<reference evidence="3 4" key="1">
    <citation type="submission" date="2019-07" db="EMBL/GenBank/DDBJ databases">
        <authorList>
            <person name="Kim J."/>
        </authorList>
    </citation>
    <scope>NUCLEOTIDE SEQUENCE [LARGE SCALE GENOMIC DNA]</scope>
    <source>
        <strain evidence="3 4">N4</strain>
    </source>
</reference>
<dbReference type="PANTHER" id="PTHR35862">
    <property type="entry name" value="FELS-2 PROPHAGE PROTEIN"/>
    <property type="match status" value="1"/>
</dbReference>
<sequence length="376" mass="40304">MRTLNDLPDISFVDEDVNKTVSNLITTYEALSGRKLYPADPVRLFLLAIASILSQQRVLINQTAKEVFLRFARGEIIDFIGEMFNVKRLPADAARVTMEFTLSLPRTSATIIPIGTRIGAQGGGGAIYFATTEVLEIKPGELTGKVLAECSVTGIGGNGFIPGQLNVLIDPIPFVLSVNNTTASSGGAEIESDDAFRERIRAAPESFSTAGPFEAYRFWALTAGSGIVDVGVDSPSPGVITLVPLMADGALPTQDVLDAVLLACHDRRIRPLTDKVSAIAPTTISYNIALTYYINRTRAAESISIQSAVSAAVDKYRLWQKSKLGRDINPSELISRVMTAGAFRLNVTSPVFTDVSSLQVAQDATVTITFGGLVDD</sequence>
<feature type="domain" description="Baseplate protein J-like barrel" evidence="1">
    <location>
        <begin position="101"/>
        <end position="187"/>
    </location>
</feature>
<dbReference type="InterPro" id="IPR052726">
    <property type="entry name" value="Phage_Baseplate_Hub"/>
</dbReference>
<evidence type="ECO:0000259" key="1">
    <source>
        <dbReference type="Pfam" id="PF04865"/>
    </source>
</evidence>
<proteinExistence type="predicted"/>
<dbReference type="Pfam" id="PF26078">
    <property type="entry name" value="Baseplate_J_M"/>
    <property type="match status" value="1"/>
</dbReference>
<keyword evidence="4" id="KW-1185">Reference proteome</keyword>
<dbReference type="OrthoDB" id="9793802at2"/>
<feature type="domain" description="Baseplate J-like central" evidence="2">
    <location>
        <begin position="208"/>
        <end position="280"/>
    </location>
</feature>
<dbReference type="Pfam" id="PF04865">
    <property type="entry name" value="Baseplate_J"/>
    <property type="match status" value="1"/>
</dbReference>
<dbReference type="InterPro" id="IPR006949">
    <property type="entry name" value="Barrel_Baseplate_J-like"/>
</dbReference>
<evidence type="ECO:0000259" key="2">
    <source>
        <dbReference type="Pfam" id="PF26078"/>
    </source>
</evidence>
<dbReference type="InterPro" id="IPR014507">
    <property type="entry name" value="Baseplate_assembly_J_pred"/>
</dbReference>
<dbReference type="InterPro" id="IPR058531">
    <property type="entry name" value="Baseplate_J_M"/>
</dbReference>
<accession>A0A559IZJ9</accession>
<dbReference type="PANTHER" id="PTHR35862:SF1">
    <property type="entry name" value="FELS-2 PROPHAGE PROTEIN"/>
    <property type="match status" value="1"/>
</dbReference>
<name>A0A559IZJ9_9BACL</name>
<gene>
    <name evidence="3" type="ORF">FPZ44_08270</name>
</gene>
<dbReference type="RefSeq" id="WP_144989164.1">
    <property type="nucleotide sequence ID" value="NZ_VNJK01000001.1"/>
</dbReference>
<evidence type="ECO:0000313" key="4">
    <source>
        <dbReference type="Proteomes" id="UP000318102"/>
    </source>
</evidence>